<evidence type="ECO:0000256" key="3">
    <source>
        <dbReference type="ARBA" id="ARBA00022670"/>
    </source>
</evidence>
<dbReference type="InterPro" id="IPR033694">
    <property type="entry name" value="PGPEP1_Cys_AS"/>
</dbReference>
<evidence type="ECO:0000256" key="1">
    <source>
        <dbReference type="ARBA" id="ARBA00006641"/>
    </source>
</evidence>
<keyword evidence="5" id="KW-0788">Thiol protease</keyword>
<dbReference type="GO" id="GO:0005829">
    <property type="term" value="C:cytosol"/>
    <property type="evidence" value="ECO:0007669"/>
    <property type="project" value="InterPro"/>
</dbReference>
<dbReference type="PRINTS" id="PR00706">
    <property type="entry name" value="PYROGLUPTASE"/>
</dbReference>
<dbReference type="InterPro" id="IPR016125">
    <property type="entry name" value="Peptidase_C15-like"/>
</dbReference>
<comment type="caution">
    <text evidence="7">The sequence shown here is derived from an EMBL/GenBank/DDBJ whole genome shotgun (WGS) entry which is preliminary data.</text>
</comment>
<dbReference type="PANTHER" id="PTHR23402">
    <property type="entry name" value="PROTEASE FAMILY C15 PYROGLUTAMYL-PEPTIDASE I-RELATED"/>
    <property type="match status" value="1"/>
</dbReference>
<dbReference type="EC" id="3.4.19.3" evidence="6"/>
<organism evidence="7 8">
    <name type="scientific">Armatimonas rosea</name>
    <dbReference type="NCBI Taxonomy" id="685828"/>
    <lineage>
        <taxon>Bacteria</taxon>
        <taxon>Bacillati</taxon>
        <taxon>Armatimonadota</taxon>
        <taxon>Armatimonadia</taxon>
        <taxon>Armatimonadales</taxon>
        <taxon>Armatimonadaceae</taxon>
        <taxon>Armatimonas</taxon>
    </lineage>
</organism>
<keyword evidence="8" id="KW-1185">Reference proteome</keyword>
<keyword evidence="2" id="KW-0963">Cytoplasm</keyword>
<dbReference type="GO" id="GO:0006508">
    <property type="term" value="P:proteolysis"/>
    <property type="evidence" value="ECO:0007669"/>
    <property type="project" value="UniProtKB-KW"/>
</dbReference>
<dbReference type="PIRSF" id="PIRSF015592">
    <property type="entry name" value="Prld-crbxl_pptds"/>
    <property type="match status" value="1"/>
</dbReference>
<evidence type="ECO:0000256" key="4">
    <source>
        <dbReference type="ARBA" id="ARBA00022801"/>
    </source>
</evidence>
<keyword evidence="3" id="KW-0645">Protease</keyword>
<dbReference type="SUPFAM" id="SSF53182">
    <property type="entry name" value="Pyrrolidone carboxyl peptidase (pyroglutamate aminopeptidase)"/>
    <property type="match status" value="1"/>
</dbReference>
<dbReference type="EMBL" id="JACHGW010000002">
    <property type="protein sequence ID" value="MBB6049967.1"/>
    <property type="molecule type" value="Genomic_DNA"/>
</dbReference>
<reference evidence="7 8" key="1">
    <citation type="submission" date="2020-08" db="EMBL/GenBank/DDBJ databases">
        <title>Genomic Encyclopedia of Type Strains, Phase IV (KMG-IV): sequencing the most valuable type-strain genomes for metagenomic binning, comparative biology and taxonomic classification.</title>
        <authorList>
            <person name="Goeker M."/>
        </authorList>
    </citation>
    <scope>NUCLEOTIDE SEQUENCE [LARGE SCALE GENOMIC DNA]</scope>
    <source>
        <strain evidence="7 8">DSM 23562</strain>
    </source>
</reference>
<feature type="active site" evidence="6">
    <location>
        <position position="142"/>
    </location>
</feature>
<dbReference type="AlphaFoldDB" id="A0A7W9W6W8"/>
<evidence type="ECO:0000256" key="6">
    <source>
        <dbReference type="PROSITE-ProRule" id="PRU10077"/>
    </source>
</evidence>
<gene>
    <name evidence="7" type="ORF">HNQ39_001758</name>
</gene>
<evidence type="ECO:0000313" key="8">
    <source>
        <dbReference type="Proteomes" id="UP000520814"/>
    </source>
</evidence>
<dbReference type="Gene3D" id="3.40.630.20">
    <property type="entry name" value="Peptidase C15, pyroglutamyl peptidase I-like"/>
    <property type="match status" value="1"/>
</dbReference>
<dbReference type="PROSITE" id="PS01334">
    <property type="entry name" value="PYRASE_CYS"/>
    <property type="match status" value="1"/>
</dbReference>
<evidence type="ECO:0000256" key="5">
    <source>
        <dbReference type="ARBA" id="ARBA00022807"/>
    </source>
</evidence>
<comment type="catalytic activity">
    <reaction evidence="6">
        <text>Release of an N-terminal pyroglutamyl group from a polypeptide, the second amino acid generally not being Pro.</text>
        <dbReference type="EC" id="3.4.19.3"/>
    </reaction>
</comment>
<protein>
    <recommendedName>
        <fullName evidence="6">Pyroglutamyl-peptidase I</fullName>
        <ecNumber evidence="6">3.4.19.3</ecNumber>
    </recommendedName>
</protein>
<evidence type="ECO:0000313" key="7">
    <source>
        <dbReference type="EMBL" id="MBB6049967.1"/>
    </source>
</evidence>
<dbReference type="InterPro" id="IPR036440">
    <property type="entry name" value="Peptidase_C15-like_sf"/>
</dbReference>
<dbReference type="PANTHER" id="PTHR23402:SF1">
    <property type="entry name" value="PYROGLUTAMYL-PEPTIDASE I"/>
    <property type="match status" value="1"/>
</dbReference>
<sequence length="193" mass="20840">MIFVTAFDPFGKASVNGSREAALCWAALDPEITVAVLPVVRGLAWRVAQTTLAALPEPPRLWLMLGEAGREPQTVRLEKVAINWDDYRLPDNLGARPRDEAIVPGGPDAYFASLNVAKVAEALEKKTPLPVQVSLSAGAFLCNHLSYRALHAQLPFPVAFVHVPAWRPEDGGEALGKLVATLRAVKETATTLL</sequence>
<dbReference type="RefSeq" id="WP_184194038.1">
    <property type="nucleotide sequence ID" value="NZ_JACHGW010000002.1"/>
</dbReference>
<comment type="similarity">
    <text evidence="1">Belongs to the peptidase C15 family.</text>
</comment>
<dbReference type="CDD" id="cd00501">
    <property type="entry name" value="Peptidase_C15"/>
    <property type="match status" value="1"/>
</dbReference>
<name>A0A7W9W6W8_ARMRO</name>
<evidence type="ECO:0000256" key="2">
    <source>
        <dbReference type="ARBA" id="ARBA00022490"/>
    </source>
</evidence>
<dbReference type="Pfam" id="PF01470">
    <property type="entry name" value="Peptidase_C15"/>
    <property type="match status" value="1"/>
</dbReference>
<proteinExistence type="inferred from homology"/>
<dbReference type="Proteomes" id="UP000520814">
    <property type="component" value="Unassembled WGS sequence"/>
</dbReference>
<dbReference type="InterPro" id="IPR000816">
    <property type="entry name" value="Peptidase_C15"/>
</dbReference>
<keyword evidence="4 7" id="KW-0378">Hydrolase</keyword>
<accession>A0A7W9W6W8</accession>
<dbReference type="GO" id="GO:0016920">
    <property type="term" value="F:pyroglutamyl-peptidase activity"/>
    <property type="evidence" value="ECO:0007669"/>
    <property type="project" value="UniProtKB-EC"/>
</dbReference>